<keyword evidence="8" id="KW-1185">Reference proteome</keyword>
<dbReference type="InterPro" id="IPR041921">
    <property type="entry name" value="NuoE_N"/>
</dbReference>
<dbReference type="Proteomes" id="UP000465785">
    <property type="component" value="Chromosome"/>
</dbReference>
<dbReference type="AlphaFoldDB" id="A0A9W4AXP7"/>
<dbReference type="InterPro" id="IPR001949">
    <property type="entry name" value="NADH-UbQ_OxRdtase_51kDa_CS"/>
</dbReference>
<dbReference type="PANTHER" id="PTHR43578:SF3">
    <property type="entry name" value="NADH-QUINONE OXIDOREDUCTASE SUBUNIT F"/>
    <property type="match status" value="1"/>
</dbReference>
<dbReference type="InterPro" id="IPR036249">
    <property type="entry name" value="Thioredoxin-like_sf"/>
</dbReference>
<reference evidence="7 8" key="1">
    <citation type="journal article" date="2019" name="Emerg. Microbes Infect.">
        <title>Comprehensive subspecies identification of 175 nontuberculous mycobacteria species based on 7547 genomic profiles.</title>
        <authorList>
            <person name="Matsumoto Y."/>
            <person name="Kinjo T."/>
            <person name="Motooka D."/>
            <person name="Nabeya D."/>
            <person name="Jung N."/>
            <person name="Uechi K."/>
            <person name="Horii T."/>
            <person name="Iida T."/>
            <person name="Fujita J."/>
            <person name="Nakamura S."/>
        </authorList>
    </citation>
    <scope>NUCLEOTIDE SEQUENCE [LARGE SCALE GENOMIC DNA]</scope>
    <source>
        <strain evidence="7 8">JCM 6399</strain>
    </source>
</reference>
<dbReference type="PROSITE" id="PS00645">
    <property type="entry name" value="COMPLEX1_51K_2"/>
    <property type="match status" value="1"/>
</dbReference>
<protein>
    <submittedName>
        <fullName evidence="7">NADH dehydrogenase</fullName>
    </submittedName>
</protein>
<dbReference type="Gene3D" id="1.10.10.1590">
    <property type="entry name" value="NADH-quinone oxidoreductase subunit E"/>
    <property type="match status" value="1"/>
</dbReference>
<dbReference type="SUPFAM" id="SSF140490">
    <property type="entry name" value="Nqo1C-terminal domain-like"/>
    <property type="match status" value="1"/>
</dbReference>
<organism evidence="7 8">
    <name type="scientific">Mycobacterium gallinarum</name>
    <dbReference type="NCBI Taxonomy" id="39689"/>
    <lineage>
        <taxon>Bacteria</taxon>
        <taxon>Bacillati</taxon>
        <taxon>Actinomycetota</taxon>
        <taxon>Actinomycetes</taxon>
        <taxon>Mycobacteriales</taxon>
        <taxon>Mycobacteriaceae</taxon>
        <taxon>Mycobacterium</taxon>
    </lineage>
</organism>
<dbReference type="SUPFAM" id="SSF142984">
    <property type="entry name" value="Nqo1 middle domain-like"/>
    <property type="match status" value="1"/>
</dbReference>
<dbReference type="GO" id="GO:0010181">
    <property type="term" value="F:FMN binding"/>
    <property type="evidence" value="ECO:0007669"/>
    <property type="project" value="InterPro"/>
</dbReference>
<dbReference type="InterPro" id="IPR019575">
    <property type="entry name" value="Nuop51_4Fe4S-bd"/>
</dbReference>
<evidence type="ECO:0000313" key="7">
    <source>
        <dbReference type="EMBL" id="BBY90493.1"/>
    </source>
</evidence>
<dbReference type="KEGG" id="mgau:MGALJ_01620"/>
<keyword evidence="3" id="KW-0479">Metal-binding</keyword>
<comment type="similarity">
    <text evidence="1">Belongs to the complex I 51 kDa subunit family.</text>
</comment>
<dbReference type="InterPro" id="IPR011538">
    <property type="entry name" value="Nuo51_FMN-bd"/>
</dbReference>
<dbReference type="GO" id="GO:0046872">
    <property type="term" value="F:metal ion binding"/>
    <property type="evidence" value="ECO:0007669"/>
    <property type="project" value="UniProtKB-KW"/>
</dbReference>
<dbReference type="PANTHER" id="PTHR43578">
    <property type="entry name" value="NADH-QUINONE OXIDOREDUCTASE SUBUNIT F"/>
    <property type="match status" value="1"/>
</dbReference>
<dbReference type="Gene3D" id="1.20.1440.230">
    <property type="entry name" value="NADH-ubiquinone oxidoreductase 51kDa subunit, iron-sulphur binding domain"/>
    <property type="match status" value="1"/>
</dbReference>
<keyword evidence="5" id="KW-0411">Iron-sulfur</keyword>
<dbReference type="Pfam" id="PF10589">
    <property type="entry name" value="NADH_4Fe-4S"/>
    <property type="match status" value="1"/>
</dbReference>
<dbReference type="GO" id="GO:0008137">
    <property type="term" value="F:NADH dehydrogenase (ubiquinone) activity"/>
    <property type="evidence" value="ECO:0007669"/>
    <property type="project" value="InterPro"/>
</dbReference>
<dbReference type="EMBL" id="AP022601">
    <property type="protein sequence ID" value="BBY90493.1"/>
    <property type="molecule type" value="Genomic_DNA"/>
</dbReference>
<evidence type="ECO:0000256" key="5">
    <source>
        <dbReference type="ARBA" id="ARBA00023014"/>
    </source>
</evidence>
<proteinExistence type="inferred from homology"/>
<sequence length="626" mass="68503">MDRFDGFTDDVCCTGCAASDRCGMNTDVETVLRRYRYDGTRLIDILWDIQRWYGYIPAEHLPQMAAALNRTPLDIVETASFYHFFHGTPTGRHRIYLSNTVIAKMNGYQEVYEALERQTGARFGETDADGIFGLFETPCIGLSDQEPAMMIDDVVFTRLTPDTVANIITQLKAGKVAADIANPAGLPDDDIAYVEALVESNVHTRGPVFFRGEPDYQTLLKNCLAHTPEQTIGVVTESGLRGYGGAGFRTGLKWQLCRDAPGDEKYVICNADEGEPGTFKDRALLTRSPKDVFMGMVIAAYAIGSSHGIVYLRAEYVYLKRYLEGQLQQLRDDGLLGPSVGGRSGFDFDIRIQMGAGSYVCGEESALIESCEGKRGTPRLKPPFPVREGYLGKPTSVNNVETLAAATRVMEEGAEWFRRMGTPDSAGARLLSVAGDCNRPGVYEVEWGITLDEVLRMVGAADARAVQISGPSGECVSVAADGRRRIAYEDIPCNGAVTIFNSTRDLLACVRDYTKFFADESCGICVPCRAGTADLHDKVRLVIAGNAVPKDLDEVARWGAVVHATSRCGLGATAANPILTTLEKFPEIYRQRLRTQEHTLLASFDLDAALAGYEKARTELQTGETT</sequence>
<dbReference type="Pfam" id="PF01257">
    <property type="entry name" value="2Fe-2S_thioredx"/>
    <property type="match status" value="1"/>
</dbReference>
<dbReference type="Gene3D" id="3.40.50.11540">
    <property type="entry name" value="NADH-ubiquinone oxidoreductase 51kDa subunit"/>
    <property type="match status" value="1"/>
</dbReference>
<dbReference type="SUPFAM" id="SSF52833">
    <property type="entry name" value="Thioredoxin-like"/>
    <property type="match status" value="1"/>
</dbReference>
<evidence type="ECO:0000259" key="6">
    <source>
        <dbReference type="SMART" id="SM00928"/>
    </source>
</evidence>
<keyword evidence="2" id="KW-0004">4Fe-4S</keyword>
<evidence type="ECO:0000313" key="8">
    <source>
        <dbReference type="Proteomes" id="UP000465785"/>
    </source>
</evidence>
<dbReference type="InterPro" id="IPR037207">
    <property type="entry name" value="Nuop51_4Fe4S-bd_sf"/>
</dbReference>
<dbReference type="SUPFAM" id="SSF142019">
    <property type="entry name" value="Nqo1 FMN-binding domain-like"/>
    <property type="match status" value="1"/>
</dbReference>
<keyword evidence="4" id="KW-0408">Iron</keyword>
<dbReference type="SMART" id="SM00928">
    <property type="entry name" value="NADH_4Fe-4S"/>
    <property type="match status" value="1"/>
</dbReference>
<name>A0A9W4AXP7_9MYCO</name>
<dbReference type="Gene3D" id="3.10.20.600">
    <property type="match status" value="1"/>
</dbReference>
<dbReference type="InterPro" id="IPR037225">
    <property type="entry name" value="Nuo51_FMN-bd_sf"/>
</dbReference>
<accession>A0A9W4AXP7</accession>
<dbReference type="FunFam" id="3.40.50.11540:FF:000001">
    <property type="entry name" value="NADH dehydrogenase [ubiquinone] flavoprotein 1, mitochondrial"/>
    <property type="match status" value="1"/>
</dbReference>
<gene>
    <name evidence="7" type="ORF">MGALJ_01620</name>
</gene>
<feature type="domain" description="NADH-ubiquinone oxidoreductase 51kDa subunit iron-sulphur binding" evidence="6">
    <location>
        <begin position="507"/>
        <end position="552"/>
    </location>
</feature>
<evidence type="ECO:0000256" key="2">
    <source>
        <dbReference type="ARBA" id="ARBA00022485"/>
    </source>
</evidence>
<dbReference type="Gene3D" id="3.40.30.10">
    <property type="entry name" value="Glutaredoxin"/>
    <property type="match status" value="1"/>
</dbReference>
<dbReference type="Pfam" id="PF01512">
    <property type="entry name" value="Complex1_51K"/>
    <property type="match status" value="1"/>
</dbReference>
<dbReference type="GO" id="GO:0051539">
    <property type="term" value="F:4 iron, 4 sulfur cluster binding"/>
    <property type="evidence" value="ECO:0007669"/>
    <property type="project" value="UniProtKB-KW"/>
</dbReference>
<evidence type="ECO:0000256" key="1">
    <source>
        <dbReference type="ARBA" id="ARBA00007523"/>
    </source>
</evidence>
<evidence type="ECO:0000256" key="3">
    <source>
        <dbReference type="ARBA" id="ARBA00022723"/>
    </source>
</evidence>
<evidence type="ECO:0000256" key="4">
    <source>
        <dbReference type="ARBA" id="ARBA00023004"/>
    </source>
</evidence>